<evidence type="ECO:0000256" key="1">
    <source>
        <dbReference type="ARBA" id="ARBA00011955"/>
    </source>
</evidence>
<comment type="catalytic activity">
    <reaction evidence="9 10">
        <text>L-threonyl-[protein] + FAD = FMN-L-threonyl-[protein] + AMP + H(+)</text>
        <dbReference type="Rhea" id="RHEA:36847"/>
        <dbReference type="Rhea" id="RHEA-COMP:11060"/>
        <dbReference type="Rhea" id="RHEA-COMP:11061"/>
        <dbReference type="ChEBI" id="CHEBI:15378"/>
        <dbReference type="ChEBI" id="CHEBI:30013"/>
        <dbReference type="ChEBI" id="CHEBI:57692"/>
        <dbReference type="ChEBI" id="CHEBI:74257"/>
        <dbReference type="ChEBI" id="CHEBI:456215"/>
        <dbReference type="EC" id="2.7.1.180"/>
    </reaction>
</comment>
<evidence type="ECO:0000256" key="2">
    <source>
        <dbReference type="ARBA" id="ARBA00016337"/>
    </source>
</evidence>
<keyword evidence="3 10" id="KW-0285">Flavoprotein</keyword>
<dbReference type="EC" id="2.7.1.180" evidence="1 10"/>
<evidence type="ECO:0000256" key="8">
    <source>
        <dbReference type="ARBA" id="ARBA00031306"/>
    </source>
</evidence>
<gene>
    <name evidence="12" type="ORF">MQE35_03475</name>
</gene>
<feature type="binding site" evidence="11">
    <location>
        <position position="152"/>
    </location>
    <ligand>
        <name>Mg(2+)</name>
        <dbReference type="ChEBI" id="CHEBI:18420"/>
    </ligand>
</feature>
<dbReference type="PIRSF" id="PIRSF006268">
    <property type="entry name" value="ApbE"/>
    <property type="match status" value="1"/>
</dbReference>
<evidence type="ECO:0000256" key="6">
    <source>
        <dbReference type="ARBA" id="ARBA00022827"/>
    </source>
</evidence>
<dbReference type="Pfam" id="PF02424">
    <property type="entry name" value="ApbE"/>
    <property type="match status" value="1"/>
</dbReference>
<dbReference type="InterPro" id="IPR003374">
    <property type="entry name" value="ApbE-like_sf"/>
</dbReference>
<comment type="cofactor">
    <cofactor evidence="11">
        <name>Mg(2+)</name>
        <dbReference type="ChEBI" id="CHEBI:18420"/>
    </cofactor>
    <cofactor evidence="11">
        <name>Mn(2+)</name>
        <dbReference type="ChEBI" id="CHEBI:29035"/>
    </cofactor>
    <text evidence="11">Magnesium. Can also use manganese.</text>
</comment>
<dbReference type="AlphaFoldDB" id="A0A9E7D0E6"/>
<feature type="binding site" evidence="11">
    <location>
        <position position="275"/>
    </location>
    <ligand>
        <name>Mg(2+)</name>
        <dbReference type="ChEBI" id="CHEBI:18420"/>
    </ligand>
</feature>
<dbReference type="GO" id="GO:0046872">
    <property type="term" value="F:metal ion binding"/>
    <property type="evidence" value="ECO:0007669"/>
    <property type="project" value="UniProtKB-UniRule"/>
</dbReference>
<evidence type="ECO:0000313" key="13">
    <source>
        <dbReference type="Proteomes" id="UP000831290"/>
    </source>
</evidence>
<protein>
    <recommendedName>
        <fullName evidence="2 10">FAD:protein FMN transferase</fullName>
        <ecNumber evidence="1 10">2.7.1.180</ecNumber>
    </recommendedName>
    <alternativeName>
        <fullName evidence="8 10">Flavin transferase</fullName>
    </alternativeName>
</protein>
<dbReference type="KEGG" id="fbm:MQE35_03475"/>
<organism evidence="12 13">
    <name type="scientific">Abyssalbus ytuae</name>
    <dbReference type="NCBI Taxonomy" id="2926907"/>
    <lineage>
        <taxon>Bacteria</taxon>
        <taxon>Pseudomonadati</taxon>
        <taxon>Bacteroidota</taxon>
        <taxon>Flavobacteriia</taxon>
        <taxon>Flavobacteriales</taxon>
        <taxon>Flavobacteriaceae</taxon>
        <taxon>Abyssalbus</taxon>
    </lineage>
</organism>
<keyword evidence="6 10" id="KW-0274">FAD</keyword>
<feature type="binding site" evidence="11">
    <location>
        <position position="271"/>
    </location>
    <ligand>
        <name>Mg(2+)</name>
        <dbReference type="ChEBI" id="CHEBI:18420"/>
    </ligand>
</feature>
<evidence type="ECO:0000256" key="10">
    <source>
        <dbReference type="PIRNR" id="PIRNR006268"/>
    </source>
</evidence>
<keyword evidence="5 10" id="KW-0479">Metal-binding</keyword>
<name>A0A9E7D0E6_9FLAO</name>
<reference evidence="12" key="1">
    <citation type="submission" date="2022-03" db="EMBL/GenBank/DDBJ databases">
        <title>Description of Abyssus ytuae gen. nov., sp. nov., a novel member of the family Flavobacteriaceae isolated from the sediment of Mariana Trench.</title>
        <authorList>
            <person name="Zhang J."/>
            <person name="Xu X."/>
        </authorList>
    </citation>
    <scope>NUCLEOTIDE SEQUENCE</scope>
    <source>
        <strain evidence="12">MT3330</strain>
    </source>
</reference>
<dbReference type="InterPro" id="IPR024932">
    <property type="entry name" value="ApbE"/>
</dbReference>
<dbReference type="EMBL" id="CP094358">
    <property type="protein sequence ID" value="UOB18355.1"/>
    <property type="molecule type" value="Genomic_DNA"/>
</dbReference>
<evidence type="ECO:0000256" key="4">
    <source>
        <dbReference type="ARBA" id="ARBA00022679"/>
    </source>
</evidence>
<dbReference type="RefSeq" id="WP_255844520.1">
    <property type="nucleotide sequence ID" value="NZ_CP094358.1"/>
</dbReference>
<evidence type="ECO:0000313" key="12">
    <source>
        <dbReference type="EMBL" id="UOB18355.1"/>
    </source>
</evidence>
<keyword evidence="7 10" id="KW-0460">Magnesium</keyword>
<comment type="similarity">
    <text evidence="10">Belongs to the ApbE family.</text>
</comment>
<evidence type="ECO:0000256" key="11">
    <source>
        <dbReference type="PIRSR" id="PIRSR006268-2"/>
    </source>
</evidence>
<accession>A0A9E7D0E6</accession>
<proteinExistence type="inferred from homology"/>
<dbReference type="SUPFAM" id="SSF143631">
    <property type="entry name" value="ApbE-like"/>
    <property type="match status" value="1"/>
</dbReference>
<evidence type="ECO:0000256" key="9">
    <source>
        <dbReference type="ARBA" id="ARBA00048540"/>
    </source>
</evidence>
<dbReference type="GO" id="GO:0016740">
    <property type="term" value="F:transferase activity"/>
    <property type="evidence" value="ECO:0007669"/>
    <property type="project" value="UniProtKB-UniRule"/>
</dbReference>
<evidence type="ECO:0000256" key="3">
    <source>
        <dbReference type="ARBA" id="ARBA00022630"/>
    </source>
</evidence>
<dbReference type="PANTHER" id="PTHR30040">
    <property type="entry name" value="THIAMINE BIOSYNTHESIS LIPOPROTEIN APBE"/>
    <property type="match status" value="1"/>
</dbReference>
<dbReference type="PANTHER" id="PTHR30040:SF2">
    <property type="entry name" value="FAD:PROTEIN FMN TRANSFERASE"/>
    <property type="match status" value="1"/>
</dbReference>
<keyword evidence="4 10" id="KW-0808">Transferase</keyword>
<dbReference type="Gene3D" id="3.10.520.10">
    <property type="entry name" value="ApbE-like domains"/>
    <property type="match status" value="1"/>
</dbReference>
<evidence type="ECO:0000256" key="7">
    <source>
        <dbReference type="ARBA" id="ARBA00022842"/>
    </source>
</evidence>
<evidence type="ECO:0000256" key="5">
    <source>
        <dbReference type="ARBA" id="ARBA00022723"/>
    </source>
</evidence>
<keyword evidence="13" id="KW-1185">Reference proteome</keyword>
<dbReference type="Proteomes" id="UP000831290">
    <property type="component" value="Chromosome"/>
</dbReference>
<sequence length="322" mass="36519">MEKQPQVISKVEQGFALGTTYLIRYEVENDSIDLLKDIEEVFNVVNKSMSTYLPTSDISRINKGDSTVVVDEYFIEVFKKAKEVWKNSGGRFDPTVGALVNAWGFGPEKALKEMHQKQVDSILKFTGFDKVKIDDGFKIVKSNLQIYLDFNALAKGYTIDLIGRKFDEKGIKNYLIEVGGEILTKGKNSKTVKNWIVAIDHPLQNEGERLIVEKVKLEDKAMATSGNYRKFRVDEKTGEHYVHTINPLTGYPQKSNVLSVSVIANSCMEADAYATALMVMPLKEAKELLKNLDYLDAYIISTDKDGNLEEYRTRRFQDLLVD</sequence>